<evidence type="ECO:0000256" key="1">
    <source>
        <dbReference type="ARBA" id="ARBA00009369"/>
    </source>
</evidence>
<dbReference type="PANTHER" id="PTHR34138">
    <property type="entry name" value="CELL SHAPE-DETERMINING PROTEIN MREC"/>
    <property type="match status" value="1"/>
</dbReference>
<evidence type="ECO:0000256" key="5">
    <source>
        <dbReference type="PIRNR" id="PIRNR038471"/>
    </source>
</evidence>
<proteinExistence type="inferred from homology"/>
<evidence type="ECO:0000313" key="10">
    <source>
        <dbReference type="Proteomes" id="UP000053750"/>
    </source>
</evidence>
<dbReference type="Gene3D" id="2.40.10.350">
    <property type="entry name" value="Rod shape-determining protein MreC, domain 2"/>
    <property type="match status" value="1"/>
</dbReference>
<keyword evidence="7" id="KW-0812">Transmembrane</keyword>
<comment type="similarity">
    <text evidence="1 5">Belongs to the MreC family.</text>
</comment>
<accession>A0A9W5W6B4</accession>
<organism evidence="9 10">
    <name type="scientific">Paenibacillus darwinianus</name>
    <dbReference type="NCBI Taxonomy" id="1380763"/>
    <lineage>
        <taxon>Bacteria</taxon>
        <taxon>Bacillati</taxon>
        <taxon>Bacillota</taxon>
        <taxon>Bacilli</taxon>
        <taxon>Bacillales</taxon>
        <taxon>Paenibacillaceae</taxon>
        <taxon>Paenibacillus</taxon>
    </lineage>
</organism>
<comment type="caution">
    <text evidence="9">The sequence shown here is derived from an EMBL/GenBank/DDBJ whole genome shotgun (WGS) entry which is preliminary data.</text>
</comment>
<dbReference type="NCBIfam" id="TIGR00219">
    <property type="entry name" value="mreC"/>
    <property type="match status" value="1"/>
</dbReference>
<feature type="transmembrane region" description="Helical" evidence="7">
    <location>
        <begin position="12"/>
        <end position="31"/>
    </location>
</feature>
<dbReference type="Proteomes" id="UP000053750">
    <property type="component" value="Unassembled WGS sequence"/>
</dbReference>
<comment type="function">
    <text evidence="5">Involved in formation and maintenance of cell shape.</text>
</comment>
<dbReference type="GO" id="GO:0008360">
    <property type="term" value="P:regulation of cell shape"/>
    <property type="evidence" value="ECO:0007669"/>
    <property type="project" value="UniProtKB-KW"/>
</dbReference>
<dbReference type="InterPro" id="IPR007221">
    <property type="entry name" value="MreC"/>
</dbReference>
<dbReference type="OrthoDB" id="9792313at2"/>
<keyword evidence="7" id="KW-0472">Membrane</keyword>
<evidence type="ECO:0000256" key="4">
    <source>
        <dbReference type="ARBA" id="ARBA00032089"/>
    </source>
</evidence>
<evidence type="ECO:0000256" key="2">
    <source>
        <dbReference type="ARBA" id="ARBA00013855"/>
    </source>
</evidence>
<protein>
    <recommendedName>
        <fullName evidence="2 5">Cell shape-determining protein MreC</fullName>
    </recommendedName>
    <alternativeName>
        <fullName evidence="4 5">Cell shape protein MreC</fullName>
    </alternativeName>
</protein>
<dbReference type="InterPro" id="IPR042175">
    <property type="entry name" value="Cell/Rod_MreC_2"/>
</dbReference>
<keyword evidence="7" id="KW-1133">Transmembrane helix</keyword>
<dbReference type="GO" id="GO:0005886">
    <property type="term" value="C:plasma membrane"/>
    <property type="evidence" value="ECO:0007669"/>
    <property type="project" value="TreeGrafter"/>
</dbReference>
<dbReference type="AlphaFoldDB" id="A0A9W5W6B4"/>
<evidence type="ECO:0000256" key="3">
    <source>
        <dbReference type="ARBA" id="ARBA00022960"/>
    </source>
</evidence>
<keyword evidence="6" id="KW-0175">Coiled coil</keyword>
<evidence type="ECO:0000313" key="9">
    <source>
        <dbReference type="EMBL" id="EXX85134.1"/>
    </source>
</evidence>
<dbReference type="EMBL" id="JFHU01000241">
    <property type="protein sequence ID" value="EXX85134.1"/>
    <property type="molecule type" value="Genomic_DNA"/>
</dbReference>
<sequence length="296" mass="33244">MSELFNLFRNKRLFVLMIGLIVFIAVMGFSLGKRDKLSWPENFIGDSVTFVQQWFYKPAGYIAGLFEDIRMMRDIYQENEQLRILASRYARDRITYNFLQQENERLKEELDFTERQKKMYQYRYVIAQVVAANLDPNNSAFKINLGSTDGIKPDMAVVSTDGLVGLVSRVFPLYSTVTPITELNPDSPNPRAISATVMDKEGKSFGIVEDYDKRTGMLLMNRIAENDPLAEGDVVITSGLGNVFPRGLEIGTVESRQVGDYGLTYTAAIKPSAKLDRLTEVFVVIPSETGTSGAAP</sequence>
<dbReference type="Pfam" id="PF04085">
    <property type="entry name" value="MreC"/>
    <property type="match status" value="1"/>
</dbReference>
<keyword evidence="3 5" id="KW-0133">Cell shape</keyword>
<dbReference type="Gene3D" id="2.40.10.340">
    <property type="entry name" value="Rod shape-determining protein MreC, domain 1"/>
    <property type="match status" value="1"/>
</dbReference>
<keyword evidence="10" id="KW-1185">Reference proteome</keyword>
<gene>
    <name evidence="9" type="ORF">BG53_09510</name>
</gene>
<evidence type="ECO:0000256" key="6">
    <source>
        <dbReference type="SAM" id="Coils"/>
    </source>
</evidence>
<dbReference type="PANTHER" id="PTHR34138:SF1">
    <property type="entry name" value="CELL SHAPE-DETERMINING PROTEIN MREC"/>
    <property type="match status" value="1"/>
</dbReference>
<dbReference type="InterPro" id="IPR042177">
    <property type="entry name" value="Cell/Rod_1"/>
</dbReference>
<feature type="domain" description="Rod shape-determining protein MreC beta-barrel core" evidence="8">
    <location>
        <begin position="129"/>
        <end position="284"/>
    </location>
</feature>
<dbReference type="PIRSF" id="PIRSF038471">
    <property type="entry name" value="MreC"/>
    <property type="match status" value="1"/>
</dbReference>
<reference evidence="9 10" key="1">
    <citation type="submission" date="2014-02" db="EMBL/GenBank/DDBJ databases">
        <title>Genome sequence of Paenibacillus darwinianus reveals adaptive mechanisms for survival in Antarctic soils.</title>
        <authorList>
            <person name="Dsouza M."/>
            <person name="Taylor M.W."/>
            <person name="Turner S.J."/>
            <person name="Aislabie J."/>
        </authorList>
    </citation>
    <scope>NUCLEOTIDE SEQUENCE [LARGE SCALE GENOMIC DNA]</scope>
    <source>
        <strain evidence="9 10">CE1</strain>
    </source>
</reference>
<feature type="coiled-coil region" evidence="6">
    <location>
        <begin position="89"/>
        <end position="123"/>
    </location>
</feature>
<dbReference type="InterPro" id="IPR055342">
    <property type="entry name" value="MreC_beta-barrel_core"/>
</dbReference>
<name>A0A9W5W6B4_9BACL</name>
<dbReference type="RefSeq" id="WP_036585746.1">
    <property type="nucleotide sequence ID" value="NZ_KK082305.1"/>
</dbReference>
<evidence type="ECO:0000259" key="8">
    <source>
        <dbReference type="Pfam" id="PF04085"/>
    </source>
</evidence>
<evidence type="ECO:0000256" key="7">
    <source>
        <dbReference type="SAM" id="Phobius"/>
    </source>
</evidence>